<dbReference type="SUPFAM" id="SSF50891">
    <property type="entry name" value="Cyclophilin-like"/>
    <property type="match status" value="1"/>
</dbReference>
<dbReference type="PROSITE" id="PS00170">
    <property type="entry name" value="CSA_PPIASE_1"/>
    <property type="match status" value="1"/>
</dbReference>
<dbReference type="PROSITE" id="PS50072">
    <property type="entry name" value="CSA_PPIASE_2"/>
    <property type="match status" value="1"/>
</dbReference>
<dbReference type="InterPro" id="IPR020892">
    <property type="entry name" value="Cyclophilin-type_PPIase_CS"/>
</dbReference>
<dbReference type="SUPFAM" id="SSF52129">
    <property type="entry name" value="Caspase-like"/>
    <property type="match status" value="1"/>
</dbReference>
<proteinExistence type="inferred from homology"/>
<feature type="chain" id="PRO_5047280970" evidence="3">
    <location>
        <begin position="28"/>
        <end position="475"/>
    </location>
</feature>
<sequence>MRTVFFAAILALLAGALPLSEGPFAHADERGVSLVGKSGSGRKRVALVIGNGSYRYSESMPRLANPANDADDMASALKRFGFEVTARKNLTKEEMEEAITDFGRRAAEGEAAFFYYAGHGLQVKGQNYLIPVDANIDSEAKVSYRAVNVNLLLEELDSARSRVNIVMLDACRNNPISGKFRSGATRGLAAPSAMPNGTVIVYATGPGNVAADGDGRNGLFTSGLLTAFRGSDLTLGGVLYAASKQVQDATGQQQTPYINGPATVQREFTFMQPSEMTDLQVSEVKPAPEVPRAQPMQSIVTSKPTVAEARHPRVVIETSMGEIKVELFDQEAPLSVDNFLSYVKSDFYSGTIFHRVIPGFMIQGGGFHQNLALKPAKAPIRNESSNGIKNTRGTLATARTVKPDSATSQFFVNLVDNPSLDPPSNNGYGFSAVFGRVTEGMDVVDLIAAVPTGSEKGFKDVPREPVVIKSMRVLR</sequence>
<dbReference type="SMART" id="SM00115">
    <property type="entry name" value="CASc"/>
    <property type="match status" value="1"/>
</dbReference>
<dbReference type="InterPro" id="IPR001309">
    <property type="entry name" value="Pept_C14_p20"/>
</dbReference>
<evidence type="ECO:0000259" key="4">
    <source>
        <dbReference type="PROSITE" id="PS50072"/>
    </source>
</evidence>
<dbReference type="Pfam" id="PF00160">
    <property type="entry name" value="Pro_isomerase"/>
    <property type="match status" value="1"/>
</dbReference>
<dbReference type="InterPro" id="IPR029030">
    <property type="entry name" value="Caspase-like_dom_sf"/>
</dbReference>
<keyword evidence="7" id="KW-1185">Reference proteome</keyword>
<feature type="domain" description="Caspase family p20" evidence="5">
    <location>
        <begin position="42"/>
        <end position="175"/>
    </location>
</feature>
<reference evidence="7" key="1">
    <citation type="submission" date="2017-05" db="EMBL/GenBank/DDBJ databases">
        <title>Draft genome sequence of Geobacter pelophilus, a iron(III)-reducing bacteria.</title>
        <authorList>
            <person name="Aoyagi T."/>
            <person name="Koike H."/>
            <person name="Morita T."/>
            <person name="Sato Y."/>
            <person name="Habe H."/>
            <person name="Hori T."/>
        </authorList>
    </citation>
    <scope>NUCLEOTIDE SEQUENCE [LARGE SCALE GENOMIC DNA]</scope>
    <source>
        <strain evidence="7">Drf2</strain>
    </source>
</reference>
<evidence type="ECO:0000256" key="2">
    <source>
        <dbReference type="ARBA" id="ARBA00010134"/>
    </source>
</evidence>
<dbReference type="Proteomes" id="UP000194153">
    <property type="component" value="Unassembled WGS sequence"/>
</dbReference>
<dbReference type="InterPro" id="IPR052039">
    <property type="entry name" value="Caspase-related_regulators"/>
</dbReference>
<dbReference type="EMBL" id="BDQG01000001">
    <property type="protein sequence ID" value="GAW68089.1"/>
    <property type="molecule type" value="Genomic_DNA"/>
</dbReference>
<dbReference type="PANTHER" id="PTHR22576:SF37">
    <property type="entry name" value="MUCOSA-ASSOCIATED LYMPHOID TISSUE LYMPHOMA TRANSLOCATION PROTEIN 1"/>
    <property type="match status" value="1"/>
</dbReference>
<dbReference type="InterPro" id="IPR015917">
    <property type="entry name" value="Pept_C14A"/>
</dbReference>
<keyword evidence="6" id="KW-0413">Isomerase</keyword>
<evidence type="ECO:0000256" key="1">
    <source>
        <dbReference type="ARBA" id="ARBA00007365"/>
    </source>
</evidence>
<dbReference type="PROSITE" id="PS50208">
    <property type="entry name" value="CASPASE_P20"/>
    <property type="match status" value="1"/>
</dbReference>
<keyword evidence="3" id="KW-0732">Signal</keyword>
<name>A0ABQ0MLY1_9BACT</name>
<dbReference type="PANTHER" id="PTHR22576">
    <property type="entry name" value="MUCOSA ASSOCIATED LYMPHOID TISSUE LYMPHOMA TRANSLOCATION PROTEIN 1/PARACASPASE"/>
    <property type="match status" value="1"/>
</dbReference>
<dbReference type="PRINTS" id="PR00153">
    <property type="entry name" value="CSAPPISMRASE"/>
</dbReference>
<protein>
    <submittedName>
        <fullName evidence="6">Peptidylprolyl isomerase</fullName>
    </submittedName>
</protein>
<feature type="signal peptide" evidence="3">
    <location>
        <begin position="1"/>
        <end position="27"/>
    </location>
</feature>
<dbReference type="Gene3D" id="3.40.50.1460">
    <property type="match status" value="1"/>
</dbReference>
<evidence type="ECO:0000313" key="6">
    <source>
        <dbReference type="EMBL" id="GAW68089.1"/>
    </source>
</evidence>
<comment type="similarity">
    <text evidence="2">Belongs to the peptidase C14A family.</text>
</comment>
<dbReference type="RefSeq" id="WP_159453540.1">
    <property type="nucleotide sequence ID" value="NZ_BDQG01000001.1"/>
</dbReference>
<dbReference type="InterPro" id="IPR011600">
    <property type="entry name" value="Pept_C14_caspase"/>
</dbReference>
<comment type="similarity">
    <text evidence="1">Belongs to the cyclophilin-type PPIase family.</text>
</comment>
<evidence type="ECO:0000256" key="3">
    <source>
        <dbReference type="SAM" id="SignalP"/>
    </source>
</evidence>
<dbReference type="CDD" id="cd01920">
    <property type="entry name" value="cyclophilin_EcCYP_like"/>
    <property type="match status" value="1"/>
</dbReference>
<dbReference type="GO" id="GO:0016853">
    <property type="term" value="F:isomerase activity"/>
    <property type="evidence" value="ECO:0007669"/>
    <property type="project" value="UniProtKB-KW"/>
</dbReference>
<gene>
    <name evidence="6" type="ORF">GPEL0_01r4264</name>
</gene>
<dbReference type="Pfam" id="PF00656">
    <property type="entry name" value="Peptidase_C14"/>
    <property type="match status" value="1"/>
</dbReference>
<dbReference type="Gene3D" id="2.40.100.10">
    <property type="entry name" value="Cyclophilin-like"/>
    <property type="match status" value="1"/>
</dbReference>
<evidence type="ECO:0000313" key="7">
    <source>
        <dbReference type="Proteomes" id="UP000194153"/>
    </source>
</evidence>
<evidence type="ECO:0000259" key="5">
    <source>
        <dbReference type="PROSITE" id="PS50208"/>
    </source>
</evidence>
<dbReference type="InterPro" id="IPR002130">
    <property type="entry name" value="Cyclophilin-type_PPIase_dom"/>
</dbReference>
<feature type="domain" description="PPIase cyclophilin-type" evidence="4">
    <location>
        <begin position="317"/>
        <end position="473"/>
    </location>
</feature>
<dbReference type="InterPro" id="IPR029000">
    <property type="entry name" value="Cyclophilin-like_dom_sf"/>
</dbReference>
<organism evidence="6 7">
    <name type="scientific">Geoanaerobacter pelophilus</name>
    <dbReference type="NCBI Taxonomy" id="60036"/>
    <lineage>
        <taxon>Bacteria</taxon>
        <taxon>Pseudomonadati</taxon>
        <taxon>Thermodesulfobacteriota</taxon>
        <taxon>Desulfuromonadia</taxon>
        <taxon>Geobacterales</taxon>
        <taxon>Geobacteraceae</taxon>
        <taxon>Geoanaerobacter</taxon>
    </lineage>
</organism>
<accession>A0ABQ0MLY1</accession>
<comment type="caution">
    <text evidence="6">The sequence shown here is derived from an EMBL/GenBank/DDBJ whole genome shotgun (WGS) entry which is preliminary data.</text>
</comment>